<feature type="transmembrane region" description="Helical" evidence="2">
    <location>
        <begin position="419"/>
        <end position="439"/>
    </location>
</feature>
<name>A0A0L0D6E3_THETB</name>
<dbReference type="Proteomes" id="UP000054408">
    <property type="component" value="Unassembled WGS sequence"/>
</dbReference>
<proteinExistence type="predicted"/>
<dbReference type="InterPro" id="IPR059029">
    <property type="entry name" value="FAM13A_dom"/>
</dbReference>
<sequence length="604" mass="64265">MEVLRLAALAAAAVVWVLVFAQTVVFVERAVGEPAAVAAEDWPLSLVPAWIVLVMTGAATGAASWWWIRAARAAPKPAVPLPGEPDPQPAGLLAPRLPLAYVAAALAINDWLWLAVSTGLLVPMLDARAGMTWARVAAPQFVGALLAAGLAILCLQPFAYVLPVKLLWLVIVAMLVARADDVNTWPYEAVFAPIWITLILATALVAYAVFRLRRAAAAGSDAATPEYVPSDADTAAGAGPLSPGKVVFSPARPQHSSSSLGDYEYEYDEEQAPGPSPPASSAANSAPAVAATPRQLPTSAADPDYQYEYEYEVSEGVEEQEEQEELAAAALAHPSPPVLDPVGVGLVLGVFAATLIAWTLFLVLIAGWLDNSFTVSGGAKGATVPLFLWELAMAALCAGLFVEQLLADAGDRDSLADRAWWAVLALVAQLPLLSTAATARSASGSGTARAAGSGGAAHADTIRKLSEQEAVLRDHLVNGTVGTAERKKAEAQLQELAARKAALNENPYAASQPHAALHEEPFFVELVREKMRLQRELVGFRLAFQAQYGRDLESLADRAPVESSYQRYQTTKQAIRVLEREFAKFRDGEPNKYEEIRLLYGAAP</sequence>
<feature type="transmembrane region" description="Helical" evidence="2">
    <location>
        <begin position="160"/>
        <end position="177"/>
    </location>
</feature>
<dbReference type="AlphaFoldDB" id="A0A0L0D6E3"/>
<dbReference type="EMBL" id="GL349448">
    <property type="protein sequence ID" value="KNC47770.1"/>
    <property type="molecule type" value="Genomic_DNA"/>
</dbReference>
<dbReference type="RefSeq" id="XP_013759248.1">
    <property type="nucleotide sequence ID" value="XM_013903794.1"/>
</dbReference>
<feature type="transmembrane region" description="Helical" evidence="2">
    <location>
        <begin position="386"/>
        <end position="407"/>
    </location>
</feature>
<dbReference type="GeneID" id="25563563"/>
<evidence type="ECO:0000256" key="2">
    <source>
        <dbReference type="SAM" id="Phobius"/>
    </source>
</evidence>
<feature type="domain" description="FAM13A-like" evidence="3">
    <location>
        <begin position="526"/>
        <end position="583"/>
    </location>
</feature>
<organism evidence="4 5">
    <name type="scientific">Thecamonas trahens ATCC 50062</name>
    <dbReference type="NCBI Taxonomy" id="461836"/>
    <lineage>
        <taxon>Eukaryota</taxon>
        <taxon>Apusozoa</taxon>
        <taxon>Apusomonadida</taxon>
        <taxon>Apusomonadidae</taxon>
        <taxon>Thecamonas</taxon>
    </lineage>
</organism>
<evidence type="ECO:0000313" key="4">
    <source>
        <dbReference type="EMBL" id="KNC47770.1"/>
    </source>
</evidence>
<feature type="transmembrane region" description="Helical" evidence="2">
    <location>
        <begin position="99"/>
        <end position="121"/>
    </location>
</feature>
<dbReference type="Pfam" id="PF26116">
    <property type="entry name" value="FAM13A"/>
    <property type="match status" value="1"/>
</dbReference>
<accession>A0A0L0D6E3</accession>
<keyword evidence="2" id="KW-0812">Transmembrane</keyword>
<evidence type="ECO:0000259" key="3">
    <source>
        <dbReference type="Pfam" id="PF26116"/>
    </source>
</evidence>
<feature type="transmembrane region" description="Helical" evidence="2">
    <location>
        <begin position="133"/>
        <end position="153"/>
    </location>
</feature>
<feature type="region of interest" description="Disordered" evidence="1">
    <location>
        <begin position="265"/>
        <end position="300"/>
    </location>
</feature>
<gene>
    <name evidence="4" type="ORF">AMSG_03997</name>
</gene>
<evidence type="ECO:0000256" key="1">
    <source>
        <dbReference type="SAM" id="MobiDB-lite"/>
    </source>
</evidence>
<feature type="transmembrane region" description="Helical" evidence="2">
    <location>
        <begin position="189"/>
        <end position="210"/>
    </location>
</feature>
<keyword evidence="2" id="KW-1133">Transmembrane helix</keyword>
<keyword evidence="2" id="KW-0472">Membrane</keyword>
<reference evidence="4 5" key="1">
    <citation type="submission" date="2010-05" db="EMBL/GenBank/DDBJ databases">
        <title>The Genome Sequence of Thecamonas trahens ATCC 50062.</title>
        <authorList>
            <consortium name="The Broad Institute Genome Sequencing Platform"/>
            <person name="Russ C."/>
            <person name="Cuomo C."/>
            <person name="Shea T."/>
            <person name="Young S.K."/>
            <person name="Zeng Q."/>
            <person name="Koehrsen M."/>
            <person name="Haas B."/>
            <person name="Borodovsky M."/>
            <person name="Guigo R."/>
            <person name="Alvarado L."/>
            <person name="Berlin A."/>
            <person name="Bochicchio J."/>
            <person name="Borenstein D."/>
            <person name="Chapman S."/>
            <person name="Chen Z."/>
            <person name="Freedman E."/>
            <person name="Gellesch M."/>
            <person name="Goldberg J."/>
            <person name="Griggs A."/>
            <person name="Gujja S."/>
            <person name="Heilman E."/>
            <person name="Heiman D."/>
            <person name="Hepburn T."/>
            <person name="Howarth C."/>
            <person name="Jen D."/>
            <person name="Larson L."/>
            <person name="Mehta T."/>
            <person name="Park D."/>
            <person name="Pearson M."/>
            <person name="Roberts A."/>
            <person name="Saif S."/>
            <person name="Shenoy N."/>
            <person name="Sisk P."/>
            <person name="Stolte C."/>
            <person name="Sykes S."/>
            <person name="Thomson T."/>
            <person name="Walk T."/>
            <person name="White J."/>
            <person name="Yandava C."/>
            <person name="Burger G."/>
            <person name="Gray M.W."/>
            <person name="Holland P.W.H."/>
            <person name="King N."/>
            <person name="Lang F.B.F."/>
            <person name="Roger A.J."/>
            <person name="Ruiz-Trillo I."/>
            <person name="Lander E."/>
            <person name="Nusbaum C."/>
        </authorList>
    </citation>
    <scope>NUCLEOTIDE SEQUENCE [LARGE SCALE GENOMIC DNA]</scope>
    <source>
        <strain evidence="4 5">ATCC 50062</strain>
    </source>
</reference>
<feature type="transmembrane region" description="Helical" evidence="2">
    <location>
        <begin position="342"/>
        <end position="366"/>
    </location>
</feature>
<evidence type="ECO:0000313" key="5">
    <source>
        <dbReference type="Proteomes" id="UP000054408"/>
    </source>
</evidence>
<feature type="transmembrane region" description="Helical" evidence="2">
    <location>
        <begin position="45"/>
        <end position="68"/>
    </location>
</feature>
<protein>
    <recommendedName>
        <fullName evidence="3">FAM13A-like domain-containing protein</fullName>
    </recommendedName>
</protein>
<keyword evidence="5" id="KW-1185">Reference proteome</keyword>
<feature type="compositionally biased region" description="Low complexity" evidence="1">
    <location>
        <begin position="279"/>
        <end position="293"/>
    </location>
</feature>